<evidence type="ECO:0000256" key="1">
    <source>
        <dbReference type="ARBA" id="ARBA00001164"/>
    </source>
</evidence>
<protein>
    <recommendedName>
        <fullName evidence="4 9">N-(5'-phosphoribosyl)anthranilate isomerase</fullName>
        <shortName evidence="9">PRAI</shortName>
        <ecNumber evidence="3 9">5.3.1.24</ecNumber>
    </recommendedName>
</protein>
<dbReference type="RefSeq" id="WP_227279552.1">
    <property type="nucleotide sequence ID" value="NZ_JAJDKR010000015.1"/>
</dbReference>
<comment type="caution">
    <text evidence="11">The sequence shown here is derived from an EMBL/GenBank/DDBJ whole genome shotgun (WGS) entry which is preliminary data.</text>
</comment>
<evidence type="ECO:0000313" key="12">
    <source>
        <dbReference type="Proteomes" id="UP001198439"/>
    </source>
</evidence>
<sequence>MKKIKICGLKRREDIEYVNKYQPDYIGFVFAGKKRKLTYDQAVDLKKYLTSSIQVVGVFVNEDISFVEKLVKEHVIDLVQLHGQEDQKYIQALKEKVDVSIIKAIQIKNEDSFNEHYDVDYYLYDHGTGGTGESFDWSMLKEVDKPVFLAGGINLLNIDDALKKNVYALDVSSGVETDGFKDEKKIKKIVRRVRNEG</sequence>
<evidence type="ECO:0000256" key="3">
    <source>
        <dbReference type="ARBA" id="ARBA00012572"/>
    </source>
</evidence>
<gene>
    <name evidence="9" type="primary">trpF</name>
    <name evidence="11" type="ORF">LJD69_06770</name>
</gene>
<dbReference type="AlphaFoldDB" id="A0AAW4VMB9"/>
<feature type="domain" description="N-(5'phosphoribosyl) anthranilate isomerase (PRAI)" evidence="10">
    <location>
        <begin position="4"/>
        <end position="191"/>
    </location>
</feature>
<reference evidence="11" key="1">
    <citation type="submission" date="2021-10" db="EMBL/GenBank/DDBJ databases">
        <title>Collection of gut derived symbiotic bacterial strains cultured from healthy donors.</title>
        <authorList>
            <person name="Lin H."/>
            <person name="Littmann E."/>
            <person name="Kohout C."/>
            <person name="Pamer E.G."/>
        </authorList>
    </citation>
    <scope>NUCLEOTIDE SEQUENCE</scope>
    <source>
        <strain evidence="11">DFI.4.48</strain>
    </source>
</reference>
<dbReference type="Proteomes" id="UP001198439">
    <property type="component" value="Unassembled WGS sequence"/>
</dbReference>
<dbReference type="PANTHER" id="PTHR42894:SF1">
    <property type="entry name" value="N-(5'-PHOSPHORIBOSYL)ANTHRANILATE ISOMERASE"/>
    <property type="match status" value="1"/>
</dbReference>
<comment type="similarity">
    <text evidence="9">Belongs to the TrpF family.</text>
</comment>
<keyword evidence="6 9" id="KW-0822">Tryptophan biosynthesis</keyword>
<evidence type="ECO:0000256" key="5">
    <source>
        <dbReference type="ARBA" id="ARBA00022605"/>
    </source>
</evidence>
<evidence type="ECO:0000256" key="7">
    <source>
        <dbReference type="ARBA" id="ARBA00023141"/>
    </source>
</evidence>
<dbReference type="SUPFAM" id="SSF51366">
    <property type="entry name" value="Ribulose-phoshate binding barrel"/>
    <property type="match status" value="1"/>
</dbReference>
<accession>A0AAW4VMB9</accession>
<dbReference type="InterPro" id="IPR044643">
    <property type="entry name" value="TrpF_fam"/>
</dbReference>
<dbReference type="HAMAP" id="MF_00135">
    <property type="entry name" value="PRAI"/>
    <property type="match status" value="1"/>
</dbReference>
<dbReference type="GO" id="GO:0004640">
    <property type="term" value="F:phosphoribosylanthranilate isomerase activity"/>
    <property type="evidence" value="ECO:0007669"/>
    <property type="project" value="UniProtKB-UniRule"/>
</dbReference>
<proteinExistence type="inferred from homology"/>
<dbReference type="InterPro" id="IPR001240">
    <property type="entry name" value="PRAI_dom"/>
</dbReference>
<dbReference type="EC" id="5.3.1.24" evidence="3 9"/>
<evidence type="ECO:0000256" key="2">
    <source>
        <dbReference type="ARBA" id="ARBA00004664"/>
    </source>
</evidence>
<name>A0AAW4VMB9_9FIRM</name>
<comment type="catalytic activity">
    <reaction evidence="1 9">
        <text>N-(5-phospho-beta-D-ribosyl)anthranilate = 1-(2-carboxyphenylamino)-1-deoxy-D-ribulose 5-phosphate</text>
        <dbReference type="Rhea" id="RHEA:21540"/>
        <dbReference type="ChEBI" id="CHEBI:18277"/>
        <dbReference type="ChEBI" id="CHEBI:58613"/>
        <dbReference type="EC" id="5.3.1.24"/>
    </reaction>
</comment>
<evidence type="ECO:0000256" key="9">
    <source>
        <dbReference type="HAMAP-Rule" id="MF_00135"/>
    </source>
</evidence>
<evidence type="ECO:0000313" key="11">
    <source>
        <dbReference type="EMBL" id="MCB8610293.1"/>
    </source>
</evidence>
<keyword evidence="5 9" id="KW-0028">Amino-acid biosynthesis</keyword>
<dbReference type="InterPro" id="IPR013785">
    <property type="entry name" value="Aldolase_TIM"/>
</dbReference>
<evidence type="ECO:0000256" key="6">
    <source>
        <dbReference type="ARBA" id="ARBA00022822"/>
    </source>
</evidence>
<comment type="pathway">
    <text evidence="2 9">Amino-acid biosynthesis; L-tryptophan biosynthesis; L-tryptophan from chorismate: step 3/5.</text>
</comment>
<evidence type="ECO:0000259" key="10">
    <source>
        <dbReference type="Pfam" id="PF00697"/>
    </source>
</evidence>
<dbReference type="InterPro" id="IPR011060">
    <property type="entry name" value="RibuloseP-bd_barrel"/>
</dbReference>
<keyword evidence="8 9" id="KW-0413">Isomerase</keyword>
<evidence type="ECO:0000256" key="8">
    <source>
        <dbReference type="ARBA" id="ARBA00023235"/>
    </source>
</evidence>
<dbReference type="Pfam" id="PF00697">
    <property type="entry name" value="PRAI"/>
    <property type="match status" value="1"/>
</dbReference>
<keyword evidence="7 9" id="KW-0057">Aromatic amino acid biosynthesis</keyword>
<dbReference type="Gene3D" id="3.20.20.70">
    <property type="entry name" value="Aldolase class I"/>
    <property type="match status" value="1"/>
</dbReference>
<dbReference type="GO" id="GO:0000162">
    <property type="term" value="P:L-tryptophan biosynthetic process"/>
    <property type="evidence" value="ECO:0007669"/>
    <property type="project" value="UniProtKB-UniRule"/>
</dbReference>
<dbReference type="EMBL" id="JAJDKZ010000015">
    <property type="protein sequence ID" value="MCB8610293.1"/>
    <property type="molecule type" value="Genomic_DNA"/>
</dbReference>
<dbReference type="PANTHER" id="PTHR42894">
    <property type="entry name" value="N-(5'-PHOSPHORIBOSYL)ANTHRANILATE ISOMERASE"/>
    <property type="match status" value="1"/>
</dbReference>
<evidence type="ECO:0000256" key="4">
    <source>
        <dbReference type="ARBA" id="ARBA00022272"/>
    </source>
</evidence>
<organism evidence="11 12">
    <name type="scientific">Faecalibacillus faecis</name>
    <dbReference type="NCBI Taxonomy" id="1982628"/>
    <lineage>
        <taxon>Bacteria</taxon>
        <taxon>Bacillati</taxon>
        <taxon>Bacillota</taxon>
        <taxon>Erysipelotrichia</taxon>
        <taxon>Erysipelotrichales</taxon>
        <taxon>Coprobacillaceae</taxon>
        <taxon>Faecalibacillus</taxon>
    </lineage>
</organism>
<dbReference type="CDD" id="cd00405">
    <property type="entry name" value="PRAI"/>
    <property type="match status" value="1"/>
</dbReference>